<reference evidence="2 3" key="1">
    <citation type="submission" date="2023-08" db="EMBL/GenBank/DDBJ databases">
        <title>A Necator americanus chromosomal reference genome.</title>
        <authorList>
            <person name="Ilik V."/>
            <person name="Petrzelkova K.J."/>
            <person name="Pardy F."/>
            <person name="Fuh T."/>
            <person name="Niatou-Singa F.S."/>
            <person name="Gouil Q."/>
            <person name="Baker L."/>
            <person name="Ritchie M.E."/>
            <person name="Jex A.R."/>
            <person name="Gazzola D."/>
            <person name="Li H."/>
            <person name="Toshio Fujiwara R."/>
            <person name="Zhan B."/>
            <person name="Aroian R.V."/>
            <person name="Pafco B."/>
            <person name="Schwarz E.M."/>
        </authorList>
    </citation>
    <scope>NUCLEOTIDE SEQUENCE [LARGE SCALE GENOMIC DNA]</scope>
    <source>
        <strain evidence="2 3">Aroian</strain>
        <tissue evidence="2">Whole animal</tissue>
    </source>
</reference>
<organism evidence="2 3">
    <name type="scientific">Necator americanus</name>
    <name type="common">Human hookworm</name>
    <dbReference type="NCBI Taxonomy" id="51031"/>
    <lineage>
        <taxon>Eukaryota</taxon>
        <taxon>Metazoa</taxon>
        <taxon>Ecdysozoa</taxon>
        <taxon>Nematoda</taxon>
        <taxon>Chromadorea</taxon>
        <taxon>Rhabditida</taxon>
        <taxon>Rhabditina</taxon>
        <taxon>Rhabditomorpha</taxon>
        <taxon>Strongyloidea</taxon>
        <taxon>Ancylostomatidae</taxon>
        <taxon>Bunostominae</taxon>
        <taxon>Necator</taxon>
    </lineage>
</organism>
<dbReference type="EMBL" id="JAVFWL010000006">
    <property type="protein sequence ID" value="KAK6761408.1"/>
    <property type="molecule type" value="Genomic_DNA"/>
</dbReference>
<feature type="chain" id="PRO_5047285359" description="Endonuclease/exonuclease/phosphatase domain-containing protein" evidence="1">
    <location>
        <begin position="27"/>
        <end position="149"/>
    </location>
</feature>
<evidence type="ECO:0008006" key="4">
    <source>
        <dbReference type="Google" id="ProtNLM"/>
    </source>
</evidence>
<protein>
    <recommendedName>
        <fullName evidence="4">Endonuclease/exonuclease/phosphatase domain-containing protein</fullName>
    </recommendedName>
</protein>
<sequence>MVKAKLAVARLLSLGKLFTHWLRTLALPSQTSDGMATVERRSNFSCASICRPSCRFSHDSVTSSGHSSPPPSAPNPISIINCYSPTSAADESELDAFYEGLQEVIRNSFYTFVVGDFNAKLGKVTAEEHKIGRFGLGDRNENGNRLAGL</sequence>
<dbReference type="InterPro" id="IPR036691">
    <property type="entry name" value="Endo/exonu/phosph_ase_sf"/>
</dbReference>
<keyword evidence="1" id="KW-0732">Signal</keyword>
<dbReference type="Gene3D" id="3.60.10.10">
    <property type="entry name" value="Endonuclease/exonuclease/phosphatase"/>
    <property type="match status" value="1"/>
</dbReference>
<gene>
    <name evidence="2" type="primary">Necator_chrX.g22627</name>
    <name evidence="2" type="ORF">RB195_022464</name>
</gene>
<dbReference type="Proteomes" id="UP001303046">
    <property type="component" value="Unassembled WGS sequence"/>
</dbReference>
<keyword evidence="3" id="KW-1185">Reference proteome</keyword>
<evidence type="ECO:0000313" key="2">
    <source>
        <dbReference type="EMBL" id="KAK6761408.1"/>
    </source>
</evidence>
<accession>A0ABR1EFP5</accession>
<proteinExistence type="predicted"/>
<name>A0ABR1EFP5_NECAM</name>
<comment type="caution">
    <text evidence="2">The sequence shown here is derived from an EMBL/GenBank/DDBJ whole genome shotgun (WGS) entry which is preliminary data.</text>
</comment>
<evidence type="ECO:0000256" key="1">
    <source>
        <dbReference type="SAM" id="SignalP"/>
    </source>
</evidence>
<feature type="signal peptide" evidence="1">
    <location>
        <begin position="1"/>
        <end position="26"/>
    </location>
</feature>
<dbReference type="SUPFAM" id="SSF56219">
    <property type="entry name" value="DNase I-like"/>
    <property type="match status" value="1"/>
</dbReference>
<evidence type="ECO:0000313" key="3">
    <source>
        <dbReference type="Proteomes" id="UP001303046"/>
    </source>
</evidence>